<keyword evidence="3" id="KW-1185">Reference proteome</keyword>
<keyword evidence="1" id="KW-1133">Transmembrane helix</keyword>
<evidence type="ECO:0000313" key="3">
    <source>
        <dbReference type="Proteomes" id="UP001501470"/>
    </source>
</evidence>
<sequence length="400" mass="40944">MRSIEELRRAMRDETADLAPRVTFAQVRQRARRRRFTGLFTFAATVLVSVAATMTALAGAPAGPAPLPAPSLSAVAPTLSAAAAAPTQLAGDTELRGTGPVVRTGVAYGTGEELVLRYSGDDMNGLYSALHDPAKGTYRRLGGGITVPPVGGFSTILELDDRHGGIVDYGVVHGAGLRVELTADGQRTQASTAELPGMPDATIFWVRRAGVAVQPTGAVGGPTPDLGFTARDAAGVVVATGGQVQRSDGEVVIADTSVQIGDLMRTGVTLADGGRLVLWFSGDERGAGLVAGSDHGTGAPTEVRGLGRFARPPFDIGFYGGRHEFDEAGGTKVVVAVYVGPAATVTLGAPGATGRGSARWSAHPQLRVAWVNGVPAGDGWKVNGVATDAQGAVVAAYDGR</sequence>
<name>A0ABN2ASH8_9ACTN</name>
<evidence type="ECO:0000313" key="2">
    <source>
        <dbReference type="EMBL" id="GAA1525575.1"/>
    </source>
</evidence>
<reference evidence="2 3" key="1">
    <citation type="journal article" date="2019" name="Int. J. Syst. Evol. Microbiol.">
        <title>The Global Catalogue of Microorganisms (GCM) 10K type strain sequencing project: providing services to taxonomists for standard genome sequencing and annotation.</title>
        <authorList>
            <consortium name="The Broad Institute Genomics Platform"/>
            <consortium name="The Broad Institute Genome Sequencing Center for Infectious Disease"/>
            <person name="Wu L."/>
            <person name="Ma J."/>
        </authorList>
    </citation>
    <scope>NUCLEOTIDE SEQUENCE [LARGE SCALE GENOMIC DNA]</scope>
    <source>
        <strain evidence="2 3">JCM 15933</strain>
    </source>
</reference>
<keyword evidence="1" id="KW-0472">Membrane</keyword>
<feature type="transmembrane region" description="Helical" evidence="1">
    <location>
        <begin position="36"/>
        <end position="60"/>
    </location>
</feature>
<evidence type="ECO:0000256" key="1">
    <source>
        <dbReference type="SAM" id="Phobius"/>
    </source>
</evidence>
<gene>
    <name evidence="2" type="ORF">GCM10009827_047870</name>
</gene>
<proteinExistence type="predicted"/>
<comment type="caution">
    <text evidence="2">The sequence shown here is derived from an EMBL/GenBank/DDBJ whole genome shotgun (WGS) entry which is preliminary data.</text>
</comment>
<accession>A0ABN2ASH8</accession>
<keyword evidence="1" id="KW-0812">Transmembrane</keyword>
<protein>
    <submittedName>
        <fullName evidence="2">Uncharacterized protein</fullName>
    </submittedName>
</protein>
<organism evidence="2 3">
    <name type="scientific">Dactylosporangium maewongense</name>
    <dbReference type="NCBI Taxonomy" id="634393"/>
    <lineage>
        <taxon>Bacteria</taxon>
        <taxon>Bacillati</taxon>
        <taxon>Actinomycetota</taxon>
        <taxon>Actinomycetes</taxon>
        <taxon>Micromonosporales</taxon>
        <taxon>Micromonosporaceae</taxon>
        <taxon>Dactylosporangium</taxon>
    </lineage>
</organism>
<dbReference type="EMBL" id="BAAAQD010000009">
    <property type="protein sequence ID" value="GAA1525575.1"/>
    <property type="molecule type" value="Genomic_DNA"/>
</dbReference>
<dbReference type="Proteomes" id="UP001501470">
    <property type="component" value="Unassembled WGS sequence"/>
</dbReference>